<dbReference type="Pfam" id="PF01486">
    <property type="entry name" value="K-box"/>
    <property type="match status" value="1"/>
</dbReference>
<proteinExistence type="predicted"/>
<name>A0AAQ3SMY0_PASNO</name>
<accession>A0AAQ3SMY0</accession>
<evidence type="ECO:0000313" key="3">
    <source>
        <dbReference type="Proteomes" id="UP001341281"/>
    </source>
</evidence>
<dbReference type="GO" id="GO:0005634">
    <property type="term" value="C:nucleus"/>
    <property type="evidence" value="ECO:0007669"/>
    <property type="project" value="InterPro"/>
</dbReference>
<dbReference type="Proteomes" id="UP001341281">
    <property type="component" value="Chromosome 02"/>
</dbReference>
<feature type="domain" description="K-box" evidence="1">
    <location>
        <begin position="32"/>
        <end position="105"/>
    </location>
</feature>
<dbReference type="AlphaFoldDB" id="A0AAQ3SMY0"/>
<reference evidence="2 3" key="1">
    <citation type="submission" date="2024-02" db="EMBL/GenBank/DDBJ databases">
        <title>High-quality chromosome-scale genome assembly of Pensacola bahiagrass (Paspalum notatum Flugge var. saurae).</title>
        <authorList>
            <person name="Vega J.M."/>
            <person name="Podio M."/>
            <person name="Orjuela J."/>
            <person name="Siena L.A."/>
            <person name="Pessino S.C."/>
            <person name="Combes M.C."/>
            <person name="Mariac C."/>
            <person name="Albertini E."/>
            <person name="Pupilli F."/>
            <person name="Ortiz J.P.A."/>
            <person name="Leblanc O."/>
        </authorList>
    </citation>
    <scope>NUCLEOTIDE SEQUENCE [LARGE SCALE GENOMIC DNA]</scope>
    <source>
        <strain evidence="2">R1</strain>
        <tissue evidence="2">Leaf</tissue>
    </source>
</reference>
<feature type="non-terminal residue" evidence="2">
    <location>
        <position position="1"/>
    </location>
</feature>
<dbReference type="PROSITE" id="PS51297">
    <property type="entry name" value="K_BOX"/>
    <property type="match status" value="1"/>
</dbReference>
<organism evidence="2 3">
    <name type="scientific">Paspalum notatum var. saurae</name>
    <dbReference type="NCBI Taxonomy" id="547442"/>
    <lineage>
        <taxon>Eukaryota</taxon>
        <taxon>Viridiplantae</taxon>
        <taxon>Streptophyta</taxon>
        <taxon>Embryophyta</taxon>
        <taxon>Tracheophyta</taxon>
        <taxon>Spermatophyta</taxon>
        <taxon>Magnoliopsida</taxon>
        <taxon>Liliopsida</taxon>
        <taxon>Poales</taxon>
        <taxon>Poaceae</taxon>
        <taxon>PACMAD clade</taxon>
        <taxon>Panicoideae</taxon>
        <taxon>Andropogonodae</taxon>
        <taxon>Paspaleae</taxon>
        <taxon>Paspalinae</taxon>
        <taxon>Paspalum</taxon>
    </lineage>
</organism>
<dbReference type="GO" id="GO:0003700">
    <property type="term" value="F:DNA-binding transcription factor activity"/>
    <property type="evidence" value="ECO:0007669"/>
    <property type="project" value="InterPro"/>
</dbReference>
<dbReference type="EMBL" id="CP144746">
    <property type="protein sequence ID" value="WVZ57473.1"/>
    <property type="molecule type" value="Genomic_DNA"/>
</dbReference>
<dbReference type="InterPro" id="IPR002487">
    <property type="entry name" value="TF_Kbox"/>
</dbReference>
<evidence type="ECO:0000259" key="1">
    <source>
        <dbReference type="PROSITE" id="PS51297"/>
    </source>
</evidence>
<protein>
    <recommendedName>
        <fullName evidence="1">K-box domain-containing protein</fullName>
    </recommendedName>
</protein>
<gene>
    <name evidence="2" type="ORF">U9M48_007854</name>
</gene>
<keyword evidence="3" id="KW-1185">Reference proteome</keyword>
<sequence length="105" mass="12041">VSSSICSLQKTIDRYKTYTRENVNNKTVQQDIQQVKADALSLAGRLEALEKTKGKFLGENLEDCSIEELHNLEVKLQKSIHVIRGKKTQLMEQQIAKLKEKVMHM</sequence>
<evidence type="ECO:0000313" key="2">
    <source>
        <dbReference type="EMBL" id="WVZ57473.1"/>
    </source>
</evidence>